<dbReference type="RefSeq" id="XP_043152273.1">
    <property type="nucleotide sequence ID" value="XM_043296338.1"/>
</dbReference>
<dbReference type="InterPro" id="IPR011059">
    <property type="entry name" value="Metal-dep_hydrolase_composite"/>
</dbReference>
<dbReference type="PANTHER" id="PTHR22642:SF2">
    <property type="entry name" value="PROTEIN LONG AFTER FAR-RED 3"/>
    <property type="match status" value="1"/>
</dbReference>
<accession>A0A9P3B0P9</accession>
<dbReference type="Gene3D" id="3.20.20.140">
    <property type="entry name" value="Metal-dependent hydrolases"/>
    <property type="match status" value="1"/>
</dbReference>
<dbReference type="AlphaFoldDB" id="A0A9P3B0P9"/>
<evidence type="ECO:0000313" key="2">
    <source>
        <dbReference type="Proteomes" id="UP001043456"/>
    </source>
</evidence>
<reference evidence="1 2" key="1">
    <citation type="submission" date="2018-10" db="EMBL/GenBank/DDBJ databases">
        <title>Pan-genome distribution and transcriptional activeness of fungal secondary metabolism genes in Aspergillus section Fumigati.</title>
        <authorList>
            <person name="Takahashi H."/>
            <person name="Umemura M."/>
            <person name="Ninomiya A."/>
            <person name="Kusuya Y."/>
            <person name="Urayama S."/>
            <person name="Shimizu M."/>
            <person name="Watanabe A."/>
            <person name="Kamei K."/>
            <person name="Yaguchi T."/>
            <person name="Hagiwara D."/>
        </authorList>
    </citation>
    <scope>NUCLEOTIDE SEQUENCE [LARGE SCALE GENOMIC DNA]</scope>
    <source>
        <strain evidence="1 2">IFM 55266</strain>
    </source>
</reference>
<dbReference type="PANTHER" id="PTHR22642">
    <property type="entry name" value="IMIDAZOLONEPROPIONASE"/>
    <property type="match status" value="1"/>
</dbReference>
<dbReference type="EMBL" id="BHVY01000001">
    <property type="protein sequence ID" value="GIJ81526.1"/>
    <property type="molecule type" value="Genomic_DNA"/>
</dbReference>
<name>A0A9P3B0P9_9EURO</name>
<dbReference type="Proteomes" id="UP001043456">
    <property type="component" value="Unassembled WGS sequence"/>
</dbReference>
<dbReference type="GO" id="GO:0016810">
    <property type="term" value="F:hydrolase activity, acting on carbon-nitrogen (but not peptide) bonds"/>
    <property type="evidence" value="ECO:0007669"/>
    <property type="project" value="InterPro"/>
</dbReference>
<sequence>MESIRGQVADVIYMDGEVIVNANVPPAQAILIQAGRVAAVGSNEDVLRAGRPDTPCVNLSGAVVIPGLIDTHPHLLHFAAFKASLLDITKARNHAEIVEAIRRRAENIAEGS</sequence>
<organism evidence="1 2">
    <name type="scientific">Aspergillus pseudoviridinutans</name>
    <dbReference type="NCBI Taxonomy" id="1517512"/>
    <lineage>
        <taxon>Eukaryota</taxon>
        <taxon>Fungi</taxon>
        <taxon>Dikarya</taxon>
        <taxon>Ascomycota</taxon>
        <taxon>Pezizomycotina</taxon>
        <taxon>Eurotiomycetes</taxon>
        <taxon>Eurotiomycetidae</taxon>
        <taxon>Eurotiales</taxon>
        <taxon>Aspergillaceae</taxon>
        <taxon>Aspergillus</taxon>
        <taxon>Aspergillus subgen. Fumigati</taxon>
    </lineage>
</organism>
<dbReference type="GeneID" id="66998638"/>
<dbReference type="OrthoDB" id="5301292at2759"/>
<proteinExistence type="predicted"/>
<dbReference type="SUPFAM" id="SSF51338">
    <property type="entry name" value="Composite domain of metallo-dependent hydrolases"/>
    <property type="match status" value="1"/>
</dbReference>
<dbReference type="Gene3D" id="2.30.40.10">
    <property type="entry name" value="Urease, subunit C, domain 1"/>
    <property type="match status" value="1"/>
</dbReference>
<dbReference type="Gene3D" id="3.10.310.70">
    <property type="match status" value="1"/>
</dbReference>
<comment type="caution">
    <text evidence="1">The sequence shown here is derived from an EMBL/GenBank/DDBJ whole genome shotgun (WGS) entry which is preliminary data.</text>
</comment>
<evidence type="ECO:0000313" key="1">
    <source>
        <dbReference type="EMBL" id="GIJ81526.1"/>
    </source>
</evidence>
<evidence type="ECO:0008006" key="3">
    <source>
        <dbReference type="Google" id="ProtNLM"/>
    </source>
</evidence>
<keyword evidence="2" id="KW-1185">Reference proteome</keyword>
<gene>
    <name evidence="1" type="ORF">Asppvi_000025</name>
</gene>
<protein>
    <recommendedName>
        <fullName evidence="3">Amidohydrolase 3 domain-containing protein</fullName>
    </recommendedName>
</protein>